<evidence type="ECO:0000256" key="5">
    <source>
        <dbReference type="ARBA" id="ARBA00022490"/>
    </source>
</evidence>
<name>A0AAU9KGT2_9CILI</name>
<keyword evidence="6" id="KW-0175">Coiled coil</keyword>
<protein>
    <recommendedName>
        <fullName evidence="4">Cilia- and flagella-associated protein 36</fullName>
    </recommendedName>
    <alternativeName>
        <fullName evidence="9">Coiled-coil domain-containing protein 104</fullName>
    </alternativeName>
</protein>
<dbReference type="InterPro" id="IPR023379">
    <property type="entry name" value="BART_dom"/>
</dbReference>
<evidence type="ECO:0000256" key="3">
    <source>
        <dbReference type="ARBA" id="ARBA00007460"/>
    </source>
</evidence>
<comment type="subcellular location">
    <subcellularLocation>
        <location evidence="1">Cell projection</location>
        <location evidence="1">Cilium</location>
    </subcellularLocation>
    <subcellularLocation>
        <location evidence="2">Cytoplasm</location>
    </subcellularLocation>
</comment>
<dbReference type="PANTHER" id="PTHR21532:SF0">
    <property type="entry name" value="CILIA- AND FLAGELLA-ASSOCIATED PROTEIN 36"/>
    <property type="match status" value="1"/>
</dbReference>
<dbReference type="Gene3D" id="1.20.1520.10">
    <property type="entry name" value="ADP-ribosylation factor-like 2-binding protein, domain"/>
    <property type="match status" value="1"/>
</dbReference>
<evidence type="ECO:0000256" key="6">
    <source>
        <dbReference type="ARBA" id="ARBA00023054"/>
    </source>
</evidence>
<evidence type="ECO:0000256" key="2">
    <source>
        <dbReference type="ARBA" id="ARBA00004496"/>
    </source>
</evidence>
<comment type="similarity">
    <text evidence="3">Belongs to the CFAP36 family.</text>
</comment>
<evidence type="ECO:0000256" key="4">
    <source>
        <dbReference type="ARBA" id="ARBA00021815"/>
    </source>
</evidence>
<dbReference type="Pfam" id="PF11527">
    <property type="entry name" value="ARL2_Bind_BART"/>
    <property type="match status" value="1"/>
</dbReference>
<accession>A0AAU9KGT2</accession>
<feature type="region of interest" description="Disordered" evidence="10">
    <location>
        <begin position="323"/>
        <end position="342"/>
    </location>
</feature>
<keyword evidence="8" id="KW-0966">Cell projection</keyword>
<gene>
    <name evidence="12" type="ORF">BSTOLATCC_MIC62508</name>
</gene>
<keyword evidence="13" id="KW-1185">Reference proteome</keyword>
<evidence type="ECO:0000256" key="10">
    <source>
        <dbReference type="SAM" id="MobiDB-lite"/>
    </source>
</evidence>
<evidence type="ECO:0000259" key="11">
    <source>
        <dbReference type="Pfam" id="PF11527"/>
    </source>
</evidence>
<evidence type="ECO:0000256" key="1">
    <source>
        <dbReference type="ARBA" id="ARBA00004138"/>
    </source>
</evidence>
<dbReference type="EMBL" id="CAJZBQ010000060">
    <property type="protein sequence ID" value="CAG9334924.1"/>
    <property type="molecule type" value="Genomic_DNA"/>
</dbReference>
<proteinExistence type="inferred from homology"/>
<dbReference type="PROSITE" id="PS50330">
    <property type="entry name" value="UIM"/>
    <property type="match status" value="1"/>
</dbReference>
<dbReference type="GO" id="GO:0097546">
    <property type="term" value="C:ciliary base"/>
    <property type="evidence" value="ECO:0007669"/>
    <property type="project" value="TreeGrafter"/>
</dbReference>
<evidence type="ECO:0000256" key="9">
    <source>
        <dbReference type="ARBA" id="ARBA00031593"/>
    </source>
</evidence>
<dbReference type="Proteomes" id="UP001162131">
    <property type="component" value="Unassembled WGS sequence"/>
</dbReference>
<evidence type="ECO:0000313" key="13">
    <source>
        <dbReference type="Proteomes" id="UP001162131"/>
    </source>
</evidence>
<dbReference type="InterPro" id="IPR042541">
    <property type="entry name" value="BART_sf"/>
</dbReference>
<comment type="caution">
    <text evidence="12">The sequence shown here is derived from an EMBL/GenBank/DDBJ whole genome shotgun (WGS) entry which is preliminary data.</text>
</comment>
<feature type="region of interest" description="Disordered" evidence="10">
    <location>
        <begin position="357"/>
        <end position="393"/>
    </location>
</feature>
<organism evidence="12 13">
    <name type="scientific">Blepharisma stoltei</name>
    <dbReference type="NCBI Taxonomy" id="1481888"/>
    <lineage>
        <taxon>Eukaryota</taxon>
        <taxon>Sar</taxon>
        <taxon>Alveolata</taxon>
        <taxon>Ciliophora</taxon>
        <taxon>Postciliodesmatophora</taxon>
        <taxon>Heterotrichea</taxon>
        <taxon>Heterotrichida</taxon>
        <taxon>Blepharismidae</taxon>
        <taxon>Blepharisma</taxon>
    </lineage>
</organism>
<feature type="region of interest" description="Disordered" evidence="10">
    <location>
        <begin position="164"/>
        <end position="282"/>
    </location>
</feature>
<feature type="compositionally biased region" description="Basic and acidic residues" evidence="10">
    <location>
        <begin position="357"/>
        <end position="367"/>
    </location>
</feature>
<evidence type="ECO:0000313" key="12">
    <source>
        <dbReference type="EMBL" id="CAG9334924.1"/>
    </source>
</evidence>
<reference evidence="12" key="1">
    <citation type="submission" date="2021-09" db="EMBL/GenBank/DDBJ databases">
        <authorList>
            <consortium name="AG Swart"/>
            <person name="Singh M."/>
            <person name="Singh A."/>
            <person name="Seah K."/>
            <person name="Emmerich C."/>
        </authorList>
    </citation>
    <scope>NUCLEOTIDE SEQUENCE</scope>
    <source>
        <strain evidence="12">ATCC30299</strain>
    </source>
</reference>
<sequence length="407" mass="48582">MEEGDASIEWLYDYIVQFLKSPGWRIPIMSFIDEHCIIFDNEDENKFIYTEVHNQFKDMIDNLLENLLEEIGVTANLLLKVCEKGLKNRMHHRIFEQILACDNFLSFKKLMIKRNKELEVEAMEMLQKEGFATEQEFNEVKAESDEAEIEAAVALSIALEEERKQREREEQEELERAIRESEEIYKAQMSEKHQKEEEERKIIENLKRVEENKVKQMEESKRKEYEEKQRREVEIRRKEEEEAKRREEEKNEDRRRKEEIARKKVMEEVKQHEEEMKRKEVALGPLRKKGEVNLQDLRAGYDVSAQKEESKHLEDTANEILKKNELLPGESQEAGVESLAQRQARLKKQRDLLLARKKQERESEFKQYLDNGGSDYSQKKDSHLPPVVSEEELEKRRNIVAKLKETN</sequence>
<dbReference type="GO" id="GO:0005930">
    <property type="term" value="C:axoneme"/>
    <property type="evidence" value="ECO:0007669"/>
    <property type="project" value="TreeGrafter"/>
</dbReference>
<feature type="domain" description="BART" evidence="11">
    <location>
        <begin position="9"/>
        <end position="119"/>
    </location>
</feature>
<keyword evidence="5" id="KW-0963">Cytoplasm</keyword>
<evidence type="ECO:0000256" key="7">
    <source>
        <dbReference type="ARBA" id="ARBA00023069"/>
    </source>
</evidence>
<evidence type="ECO:0000256" key="8">
    <source>
        <dbReference type="ARBA" id="ARBA00023273"/>
    </source>
</evidence>
<dbReference type="InterPro" id="IPR038888">
    <property type="entry name" value="CFAP36"/>
</dbReference>
<dbReference type="AlphaFoldDB" id="A0AAU9KGT2"/>
<dbReference type="PANTHER" id="PTHR21532">
    <property type="entry name" value="PHOSPHODIESTERASE HL"/>
    <property type="match status" value="1"/>
</dbReference>
<feature type="compositionally biased region" description="Basic and acidic residues" evidence="10">
    <location>
        <begin position="164"/>
        <end position="281"/>
    </location>
</feature>
<keyword evidence="7" id="KW-0969">Cilium</keyword>
<dbReference type="InterPro" id="IPR003903">
    <property type="entry name" value="UIM_dom"/>
</dbReference>